<dbReference type="PATRIC" id="fig|47500.9.peg.178"/>
<keyword evidence="5" id="KW-1185">Reference proteome</keyword>
<dbReference type="EMBL" id="LGUG01000017">
    <property type="protein sequence ID" value="KON83466.1"/>
    <property type="molecule type" value="Genomic_DNA"/>
</dbReference>
<reference evidence="4 6" key="2">
    <citation type="submission" date="2016-10" db="EMBL/GenBank/DDBJ databases">
        <authorList>
            <person name="de Groot N.N."/>
        </authorList>
    </citation>
    <scope>NUCLEOTIDE SEQUENCE [LARGE SCALE GENOMIC DNA]</scope>
    <source>
        <strain evidence="4 6">DSM 2895</strain>
    </source>
</reference>
<dbReference type="InterPro" id="IPR019999">
    <property type="entry name" value="Anth_synth_I-like"/>
</dbReference>
<dbReference type="InterPro" id="IPR015890">
    <property type="entry name" value="Chorismate_C"/>
</dbReference>
<accession>A0A0M0G1Y9</accession>
<feature type="domain" description="Anthranilate synthase component I N-terminal" evidence="2">
    <location>
        <begin position="30"/>
        <end position="166"/>
    </location>
</feature>
<proteinExistence type="predicted"/>
<evidence type="ECO:0000259" key="1">
    <source>
        <dbReference type="Pfam" id="PF00425"/>
    </source>
</evidence>
<dbReference type="Pfam" id="PF04715">
    <property type="entry name" value="Anth_synt_I_N"/>
    <property type="match status" value="1"/>
</dbReference>
<dbReference type="GeneID" id="42309602"/>
<dbReference type="Gene3D" id="3.60.120.10">
    <property type="entry name" value="Anthranilate synthase"/>
    <property type="match status" value="1"/>
</dbReference>
<sequence>MKKPEEWTEQWLTQYERVPLWQKIKWTSQDPWRLYKKLLKQSAYAFILESGRVGRYTYVGADAVASLAYKNSQISENGNPFSSVLSDPMATVRRWMGHEFSPGTEEMAQAGLPDWTGGSVGYISYDMGRYYEALPRATEDDLQLPDVYLMLVEQLYAFDHETGDVFIIVHVGERSSLHVIEQGKKQIREMEEILEATKGEIEESPAPDIEGIKDRSLKEMTTSFEQTDFEHAVRRVQEYIAAGDVFQVNLSVRQTRKTDAEAEEIYEVLRAINPSPYMGLIRFPEFQLVSASPELLLQVKGNQLSTRPIAGTRRRGHTEEEDAALVQELLENEKEVAEHIMLVDLERNDLGRVSRFGTVHVDELMAVEKYSHVMHIVSNVVGEMAEDKDMYDAIIAAFPGGTITGAPKVRTMEIIEELEQVTRGPYTGSMCVLGFDGNAVCNIIIRTLILKDEEAHVQAGAGIVIDSTPKAEYYESLKKAEVLWKSLSLAETKRRVEKSMREESRV</sequence>
<evidence type="ECO:0000313" key="3">
    <source>
        <dbReference type="EMBL" id="KON83466.1"/>
    </source>
</evidence>
<dbReference type="InterPro" id="IPR005801">
    <property type="entry name" value="ADC_synthase"/>
</dbReference>
<dbReference type="GO" id="GO:0000162">
    <property type="term" value="P:L-tryptophan biosynthetic process"/>
    <property type="evidence" value="ECO:0007669"/>
    <property type="project" value="TreeGrafter"/>
</dbReference>
<dbReference type="EMBL" id="FNED01000037">
    <property type="protein sequence ID" value="SDK06572.1"/>
    <property type="molecule type" value="Genomic_DNA"/>
</dbReference>
<dbReference type="OrthoDB" id="9803598at2"/>
<evidence type="ECO:0000313" key="6">
    <source>
        <dbReference type="Proteomes" id="UP000182836"/>
    </source>
</evidence>
<dbReference type="SUPFAM" id="SSF56322">
    <property type="entry name" value="ADC synthase"/>
    <property type="match status" value="1"/>
</dbReference>
<feature type="domain" description="Chorismate-utilising enzyme C-terminal" evidence="1">
    <location>
        <begin position="226"/>
        <end position="479"/>
    </location>
</feature>
<dbReference type="Pfam" id="PF00425">
    <property type="entry name" value="Chorismate_bind"/>
    <property type="match status" value="1"/>
</dbReference>
<evidence type="ECO:0000259" key="2">
    <source>
        <dbReference type="Pfam" id="PF04715"/>
    </source>
</evidence>
<dbReference type="PANTHER" id="PTHR11236">
    <property type="entry name" value="AMINOBENZOATE/ANTHRANILATE SYNTHASE"/>
    <property type="match status" value="1"/>
</dbReference>
<organism evidence="3 5">
    <name type="scientific">Aneurinibacillus migulanus</name>
    <name type="common">Bacillus migulanus</name>
    <dbReference type="NCBI Taxonomy" id="47500"/>
    <lineage>
        <taxon>Bacteria</taxon>
        <taxon>Bacillati</taxon>
        <taxon>Bacillota</taxon>
        <taxon>Bacilli</taxon>
        <taxon>Bacillales</taxon>
        <taxon>Paenibacillaceae</taxon>
        <taxon>Aneurinibacillus group</taxon>
        <taxon>Aneurinibacillus</taxon>
    </lineage>
</organism>
<gene>
    <name evidence="3" type="ORF">AF333_31245</name>
    <name evidence="4" type="ORF">SAMN04487909_13752</name>
</gene>
<evidence type="ECO:0000313" key="4">
    <source>
        <dbReference type="EMBL" id="SDK06572.1"/>
    </source>
</evidence>
<dbReference type="PRINTS" id="PR00095">
    <property type="entry name" value="ANTSNTHASEI"/>
</dbReference>
<protein>
    <submittedName>
        <fullName evidence="4">Para-aminobenzoate synthetase component 1</fullName>
    </submittedName>
</protein>
<evidence type="ECO:0000313" key="5">
    <source>
        <dbReference type="Proteomes" id="UP000037269"/>
    </source>
</evidence>
<dbReference type="PANTHER" id="PTHR11236:SF41">
    <property type="entry name" value="AMINODEOXYCHORISMATE SYNTHASE COMPONENT 1"/>
    <property type="match status" value="1"/>
</dbReference>
<dbReference type="Proteomes" id="UP000037269">
    <property type="component" value="Unassembled WGS sequence"/>
</dbReference>
<dbReference type="AlphaFoldDB" id="A0A0M0G1Y9"/>
<dbReference type="STRING" id="47500.AF333_31245"/>
<name>A0A0M0G1Y9_ANEMI</name>
<dbReference type="RefSeq" id="WP_043063542.1">
    <property type="nucleotide sequence ID" value="NZ_BJOA01000117.1"/>
</dbReference>
<dbReference type="InterPro" id="IPR006805">
    <property type="entry name" value="Anth_synth_I_N"/>
</dbReference>
<dbReference type="Proteomes" id="UP000182836">
    <property type="component" value="Unassembled WGS sequence"/>
</dbReference>
<reference evidence="3 5" key="1">
    <citation type="submission" date="2015-07" db="EMBL/GenBank/DDBJ databases">
        <title>Fjat-14205 dsm 2895.</title>
        <authorList>
            <person name="Liu B."/>
            <person name="Wang J."/>
            <person name="Zhu Y."/>
            <person name="Liu G."/>
            <person name="Chen Q."/>
            <person name="Chen Z."/>
            <person name="Lan J."/>
            <person name="Che J."/>
            <person name="Ge C."/>
            <person name="Shi H."/>
            <person name="Pan Z."/>
            <person name="Liu X."/>
        </authorList>
    </citation>
    <scope>NUCLEOTIDE SEQUENCE [LARGE SCALE GENOMIC DNA]</scope>
    <source>
        <strain evidence="3 5">DSM 2895</strain>
    </source>
</reference>